<keyword evidence="2" id="KW-1185">Reference proteome</keyword>
<protein>
    <submittedName>
        <fullName evidence="1">Uncharacterized protein</fullName>
    </submittedName>
</protein>
<name>A0A1H1IYX4_9BURK</name>
<dbReference type="Pfam" id="PF20901">
    <property type="entry name" value="Sf6_terminase"/>
    <property type="match status" value="1"/>
</dbReference>
<organism evidence="1 2">
    <name type="scientific">Paraburkholderia fungorum</name>
    <dbReference type="NCBI Taxonomy" id="134537"/>
    <lineage>
        <taxon>Bacteria</taxon>
        <taxon>Pseudomonadati</taxon>
        <taxon>Pseudomonadota</taxon>
        <taxon>Betaproteobacteria</taxon>
        <taxon>Burkholderiales</taxon>
        <taxon>Burkholderiaceae</taxon>
        <taxon>Paraburkholderia</taxon>
    </lineage>
</organism>
<dbReference type="Gene3D" id="1.10.10.60">
    <property type="entry name" value="Homeodomain-like"/>
    <property type="match status" value="1"/>
</dbReference>
<dbReference type="AlphaFoldDB" id="A0A1H1IYX4"/>
<gene>
    <name evidence="1" type="ORF">SAMN05443245_5858</name>
</gene>
<sequence>MAVQFKTLGATRQHVKVSAGRSVAEVEAAQKEADARVVQLVRQPKSQGGRKPTYSDEDYANTLGWIAKGLSINAACAKPHCVPVKTFMRWRNADPLHEQAFADAQADQTHDKLDDIEERIEARLKAALTEQMRQKYLADLRAHRRWVASKRNPKVYGTQTTAPADNVVTVINGLPVDSRKGGDDGKD</sequence>
<proteinExistence type="predicted"/>
<evidence type="ECO:0000313" key="2">
    <source>
        <dbReference type="Proteomes" id="UP000183487"/>
    </source>
</evidence>
<accession>A0A1H1IYX4</accession>
<reference evidence="2" key="1">
    <citation type="submission" date="2016-10" db="EMBL/GenBank/DDBJ databases">
        <authorList>
            <person name="Varghese N."/>
        </authorList>
    </citation>
    <scope>NUCLEOTIDE SEQUENCE [LARGE SCALE GENOMIC DNA]</scope>
    <source>
        <strain evidence="2">GAS106B</strain>
    </source>
</reference>
<dbReference type="OrthoDB" id="9132692at2"/>
<evidence type="ECO:0000313" key="1">
    <source>
        <dbReference type="EMBL" id="SDR42556.1"/>
    </source>
</evidence>
<dbReference type="RefSeq" id="WP_074770882.1">
    <property type="nucleotide sequence ID" value="NZ_FNKP01000002.1"/>
</dbReference>
<dbReference type="InterPro" id="IPR048683">
    <property type="entry name" value="Sf6_terminase"/>
</dbReference>
<dbReference type="Proteomes" id="UP000183487">
    <property type="component" value="Unassembled WGS sequence"/>
</dbReference>
<dbReference type="EMBL" id="FNKP01000002">
    <property type="protein sequence ID" value="SDR42556.1"/>
    <property type="molecule type" value="Genomic_DNA"/>
</dbReference>